<dbReference type="InterPro" id="IPR001296">
    <property type="entry name" value="Glyco_trans_1"/>
</dbReference>
<dbReference type="KEGG" id="bpt:Bpet4822"/>
<evidence type="ECO:0000313" key="4">
    <source>
        <dbReference type="Proteomes" id="UP000001225"/>
    </source>
</evidence>
<dbReference type="GO" id="GO:0016757">
    <property type="term" value="F:glycosyltransferase activity"/>
    <property type="evidence" value="ECO:0007669"/>
    <property type="project" value="UniProtKB-KW"/>
</dbReference>
<evidence type="ECO:0000259" key="1">
    <source>
        <dbReference type="Pfam" id="PF00534"/>
    </source>
</evidence>
<dbReference type="AlphaFoldDB" id="A9IHA3"/>
<keyword evidence="4" id="KW-1185">Reference proteome</keyword>
<keyword evidence="3" id="KW-0328">Glycosyltransferase</keyword>
<reference evidence="3 4" key="1">
    <citation type="journal article" date="2008" name="BMC Genomics">
        <title>The missing link: Bordetella petrii is endowed with both the metabolic versatility of environmental bacteria and virulence traits of pathogenic Bordetellae.</title>
        <authorList>
            <person name="Gross R."/>
            <person name="Guzman C.A."/>
            <person name="Sebaihia M."/>
            <person name="Martins Dos Santos V.A."/>
            <person name="Pieper D.H."/>
            <person name="Koebnik R."/>
            <person name="Lechner M."/>
            <person name="Bartels D."/>
            <person name="Buhrmester J."/>
            <person name="Choudhuri J.V."/>
            <person name="Ebensen T."/>
            <person name="Gaigalat L."/>
            <person name="Herrmann S."/>
            <person name="Khachane A.N."/>
            <person name="Larisch C."/>
            <person name="Link S."/>
            <person name="Linke B."/>
            <person name="Meyer F."/>
            <person name="Mormann S."/>
            <person name="Nakunst D."/>
            <person name="Rueckert C."/>
            <person name="Schneiker-Bekel S."/>
            <person name="Schulze K."/>
            <person name="Vorhoelter F.J."/>
            <person name="Yevsa T."/>
            <person name="Engle J.T."/>
            <person name="Goldman W.E."/>
            <person name="Puehler A."/>
            <person name="Goebel U.B."/>
            <person name="Goesmann A."/>
            <person name="Bloecker H."/>
            <person name="Kaiser O."/>
            <person name="Martinez-Arias R."/>
        </authorList>
    </citation>
    <scope>NUCLEOTIDE SEQUENCE [LARGE SCALE GENOMIC DNA]</scope>
    <source>
        <strain evidence="4">ATCC BAA-461 / DSM 12804 / CCUG 43448 / CIP 107267 / Se-1111R</strain>
    </source>
</reference>
<dbReference type="Proteomes" id="UP000001225">
    <property type="component" value="Chromosome"/>
</dbReference>
<protein>
    <submittedName>
        <fullName evidence="3">Lipopolysaccharides biosynthesis glycosyltransferase</fullName>
        <ecNumber evidence="3">2.4.-.-</ecNumber>
    </submittedName>
</protein>
<sequence>MCNSANNSSISRNPRRVALLGAANSIHTIRWANGLAERGIEVHVLTLHAPGRDLSPQVHVHRLGCRAPLGYVLAASRARRLLAQIQPELLNAHYASGYGLLARLAGFGPTLLSAWGSDIYQFPHKSKLHRRIVADNLRFATLVGSTSHAMARRIEAIQPVPIAITPFGIDHALFFPCARPASAKDAPIVIGAIKALEHQYGIDTLLRAFQIVVSQLDRSHPEVARRLELRIYGKGSQRKKLKKLACDLQLDERVVFAGFIPHAKVPEALANLDIYVALSRQDSFGVAILEASSCGVPVVVSDADGPAEVVADNESGFIVPVDDPGFAAARIVDLVLNPERRAQMAARGREHVLQHYTWDHSLDLMLEAYRKTLCLAHSGTRSPSP</sequence>
<feature type="domain" description="Glycosyltransferase subfamily 4-like N-terminal" evidence="2">
    <location>
        <begin position="16"/>
        <end position="147"/>
    </location>
</feature>
<accession>A9IHA3</accession>
<dbReference type="Pfam" id="PF13477">
    <property type="entry name" value="Glyco_trans_4_2"/>
    <property type="match status" value="1"/>
</dbReference>
<dbReference type="Pfam" id="PF00534">
    <property type="entry name" value="Glycos_transf_1"/>
    <property type="match status" value="1"/>
</dbReference>
<dbReference type="InterPro" id="IPR050194">
    <property type="entry name" value="Glycosyltransferase_grp1"/>
</dbReference>
<proteinExistence type="predicted"/>
<dbReference type="EMBL" id="AM902716">
    <property type="protein sequence ID" value="CAP45174.1"/>
    <property type="molecule type" value="Genomic_DNA"/>
</dbReference>
<dbReference type="EC" id="2.4.-.-" evidence="3"/>
<dbReference type="eggNOG" id="COG0438">
    <property type="taxonomic scope" value="Bacteria"/>
</dbReference>
<dbReference type="SUPFAM" id="SSF53756">
    <property type="entry name" value="UDP-Glycosyltransferase/glycogen phosphorylase"/>
    <property type="match status" value="1"/>
</dbReference>
<feature type="domain" description="Glycosyl transferase family 1" evidence="1">
    <location>
        <begin position="184"/>
        <end position="350"/>
    </location>
</feature>
<evidence type="ECO:0000259" key="2">
    <source>
        <dbReference type="Pfam" id="PF13477"/>
    </source>
</evidence>
<gene>
    <name evidence="3" type="primary">wlbH2</name>
    <name evidence="3" type="ordered locus">Bpet4822</name>
</gene>
<dbReference type="PANTHER" id="PTHR45947">
    <property type="entry name" value="SULFOQUINOVOSYL TRANSFERASE SQD2"/>
    <property type="match status" value="1"/>
</dbReference>
<organism evidence="3 4">
    <name type="scientific">Bordetella petrii (strain ATCC BAA-461 / DSM 12804 / CCUG 43448 / CIP 107267 / Se-1111R)</name>
    <dbReference type="NCBI Taxonomy" id="340100"/>
    <lineage>
        <taxon>Bacteria</taxon>
        <taxon>Pseudomonadati</taxon>
        <taxon>Pseudomonadota</taxon>
        <taxon>Betaproteobacteria</taxon>
        <taxon>Burkholderiales</taxon>
        <taxon>Alcaligenaceae</taxon>
        <taxon>Bordetella</taxon>
    </lineage>
</organism>
<name>A9IHA3_BORPD</name>
<keyword evidence="3" id="KW-0808">Transferase</keyword>
<dbReference type="STRING" id="94624.Bpet4822"/>
<evidence type="ECO:0000313" key="3">
    <source>
        <dbReference type="EMBL" id="CAP45174.1"/>
    </source>
</evidence>
<dbReference type="InterPro" id="IPR028098">
    <property type="entry name" value="Glyco_trans_4-like_N"/>
</dbReference>
<dbReference type="Gene3D" id="3.40.50.2000">
    <property type="entry name" value="Glycogen Phosphorylase B"/>
    <property type="match status" value="2"/>
</dbReference>
<dbReference type="PANTHER" id="PTHR45947:SF3">
    <property type="entry name" value="SULFOQUINOVOSYL TRANSFERASE SQD2"/>
    <property type="match status" value="1"/>
</dbReference>